<keyword evidence="17" id="KW-1185">Reference proteome</keyword>
<comment type="subcellular location">
    <subcellularLocation>
        <location evidence="13">Cytoplasm</location>
    </subcellularLocation>
</comment>
<feature type="active site" evidence="13">
    <location>
        <position position="152"/>
    </location>
</feature>
<dbReference type="PANTHER" id="PTHR30194:SF3">
    <property type="entry name" value="CROSSOVER JUNCTION ENDODEOXYRIBONUCLEASE RUVC"/>
    <property type="match status" value="1"/>
</dbReference>
<dbReference type="GO" id="GO:0005737">
    <property type="term" value="C:cytoplasm"/>
    <property type="evidence" value="ECO:0007669"/>
    <property type="project" value="UniProtKB-SubCell"/>
</dbReference>
<comment type="cofactor">
    <cofactor evidence="13">
        <name>Mg(2+)</name>
        <dbReference type="ChEBI" id="CHEBI:18420"/>
    </cofactor>
    <text evidence="13">Binds 2 Mg(2+) ion per subunit.</text>
</comment>
<comment type="caution">
    <text evidence="16">The sequence shown here is derived from an EMBL/GenBank/DDBJ whole genome shotgun (WGS) entry which is preliminary data.</text>
</comment>
<keyword evidence="3 13" id="KW-0540">Nuclease</keyword>
<dbReference type="RefSeq" id="WP_205745204.1">
    <property type="nucleotide sequence ID" value="NZ_BMHA01000008.1"/>
</dbReference>
<evidence type="ECO:0000256" key="2">
    <source>
        <dbReference type="ARBA" id="ARBA00022490"/>
    </source>
</evidence>
<dbReference type="CDD" id="cd16962">
    <property type="entry name" value="RuvC"/>
    <property type="match status" value="1"/>
</dbReference>
<dbReference type="PANTHER" id="PTHR30194">
    <property type="entry name" value="CROSSOVER JUNCTION ENDODEOXYRIBONUCLEASE RUVC"/>
    <property type="match status" value="1"/>
</dbReference>
<feature type="active site" evidence="13">
    <location>
        <position position="79"/>
    </location>
</feature>
<feature type="region of interest" description="Disordered" evidence="15">
    <location>
        <begin position="201"/>
        <end position="225"/>
    </location>
</feature>
<evidence type="ECO:0000256" key="7">
    <source>
        <dbReference type="ARBA" id="ARBA00022801"/>
    </source>
</evidence>
<evidence type="ECO:0000256" key="3">
    <source>
        <dbReference type="ARBA" id="ARBA00022722"/>
    </source>
</evidence>
<evidence type="ECO:0000256" key="6">
    <source>
        <dbReference type="ARBA" id="ARBA00022763"/>
    </source>
</evidence>
<evidence type="ECO:0000256" key="12">
    <source>
        <dbReference type="ARBA" id="ARBA00029354"/>
    </source>
</evidence>
<dbReference type="InterPro" id="IPR002176">
    <property type="entry name" value="X-over_junc_endoDNase_RuvC"/>
</dbReference>
<name>A0A8J3ESF7_9ACTN</name>
<evidence type="ECO:0000256" key="10">
    <source>
        <dbReference type="ARBA" id="ARBA00023172"/>
    </source>
</evidence>
<dbReference type="HAMAP" id="MF_00034">
    <property type="entry name" value="RuvC"/>
    <property type="match status" value="1"/>
</dbReference>
<keyword evidence="10 13" id="KW-0233">DNA recombination</keyword>
<dbReference type="InterPro" id="IPR020563">
    <property type="entry name" value="X-over_junc_endoDNase_Mg_BS"/>
</dbReference>
<evidence type="ECO:0000256" key="4">
    <source>
        <dbReference type="ARBA" id="ARBA00022723"/>
    </source>
</evidence>
<dbReference type="Pfam" id="PF02075">
    <property type="entry name" value="RuvC"/>
    <property type="match status" value="1"/>
</dbReference>
<dbReference type="FunFam" id="3.30.420.10:FF:000002">
    <property type="entry name" value="Crossover junction endodeoxyribonuclease RuvC"/>
    <property type="match status" value="1"/>
</dbReference>
<evidence type="ECO:0000256" key="1">
    <source>
        <dbReference type="ARBA" id="ARBA00009518"/>
    </source>
</evidence>
<proteinExistence type="inferred from homology"/>
<dbReference type="Proteomes" id="UP000650511">
    <property type="component" value="Unassembled WGS sequence"/>
</dbReference>
<dbReference type="PRINTS" id="PR00696">
    <property type="entry name" value="RSOLVASERUVC"/>
</dbReference>
<dbReference type="EC" id="3.1.21.10" evidence="13 14"/>
<evidence type="ECO:0000256" key="15">
    <source>
        <dbReference type="SAM" id="MobiDB-lite"/>
    </source>
</evidence>
<sequence>MAVEATPGPARATTVLGIDPGLTRCGLGVVCGPDRRPRVVAATCVRTEPDQPLEQRLLVVQDAIEAVIAEHRPDAVAVERVLFSANVRSAMATGQAAGVALVAAARAGLAVTPYSPNEVKQTVAGTGAADKAAVGRLVAAQLGLDEVPRPADVADALAVALTHLARSRLAARVVGTASASVLADAHRAADVAARGGWEAVLGDRLPPSSARRTPTRSARPSPKGR</sequence>
<dbReference type="GO" id="GO:0006281">
    <property type="term" value="P:DNA repair"/>
    <property type="evidence" value="ECO:0007669"/>
    <property type="project" value="UniProtKB-UniRule"/>
</dbReference>
<dbReference type="InterPro" id="IPR036397">
    <property type="entry name" value="RNaseH_sf"/>
</dbReference>
<feature type="binding site" evidence="13">
    <location>
        <position position="152"/>
    </location>
    <ligand>
        <name>Mg(2+)</name>
        <dbReference type="ChEBI" id="CHEBI:18420"/>
        <label>1</label>
    </ligand>
</feature>
<organism evidence="16 17">
    <name type="scientific">Egicoccus halophilus</name>
    <dbReference type="NCBI Taxonomy" id="1670830"/>
    <lineage>
        <taxon>Bacteria</taxon>
        <taxon>Bacillati</taxon>
        <taxon>Actinomycetota</taxon>
        <taxon>Nitriliruptoria</taxon>
        <taxon>Egicoccales</taxon>
        <taxon>Egicoccaceae</taxon>
        <taxon>Egicoccus</taxon>
    </lineage>
</organism>
<reference evidence="16" key="2">
    <citation type="submission" date="2020-09" db="EMBL/GenBank/DDBJ databases">
        <authorList>
            <person name="Sun Q."/>
            <person name="Zhou Y."/>
        </authorList>
    </citation>
    <scope>NUCLEOTIDE SEQUENCE</scope>
    <source>
        <strain evidence="16">CGMCC 1.14988</strain>
    </source>
</reference>
<comment type="subunit">
    <text evidence="13">Homodimer which binds Holliday junction (HJ) DNA. The HJ becomes 2-fold symmetrical on binding to RuvC with unstacked arms; it has a different conformation from HJ DNA in complex with RuvA. In the full resolvosome a probable DNA-RuvA(4)-RuvB(12)-RuvC(2) complex forms which resolves the HJ.</text>
</comment>
<evidence type="ECO:0000256" key="11">
    <source>
        <dbReference type="ARBA" id="ARBA00023204"/>
    </source>
</evidence>
<keyword evidence="5 13" id="KW-0255">Endonuclease</keyword>
<keyword evidence="8 13" id="KW-0460">Magnesium</keyword>
<evidence type="ECO:0000313" key="16">
    <source>
        <dbReference type="EMBL" id="GGI07303.1"/>
    </source>
</evidence>
<evidence type="ECO:0000313" key="17">
    <source>
        <dbReference type="Proteomes" id="UP000650511"/>
    </source>
</evidence>
<dbReference type="GO" id="GO:0006310">
    <property type="term" value="P:DNA recombination"/>
    <property type="evidence" value="ECO:0007669"/>
    <property type="project" value="UniProtKB-UniRule"/>
</dbReference>
<dbReference type="GO" id="GO:0048476">
    <property type="term" value="C:Holliday junction resolvase complex"/>
    <property type="evidence" value="ECO:0007669"/>
    <property type="project" value="UniProtKB-UniRule"/>
</dbReference>
<keyword evidence="2 13" id="KW-0963">Cytoplasm</keyword>
<dbReference type="AlphaFoldDB" id="A0A8J3ESF7"/>
<keyword evidence="11 13" id="KW-0234">DNA repair</keyword>
<dbReference type="GO" id="GO:0008821">
    <property type="term" value="F:crossover junction DNA endonuclease activity"/>
    <property type="evidence" value="ECO:0007669"/>
    <property type="project" value="UniProtKB-UniRule"/>
</dbReference>
<feature type="active site" evidence="13">
    <location>
        <position position="19"/>
    </location>
</feature>
<dbReference type="SUPFAM" id="SSF53098">
    <property type="entry name" value="Ribonuclease H-like"/>
    <property type="match status" value="1"/>
</dbReference>
<feature type="binding site" evidence="13">
    <location>
        <position position="79"/>
    </location>
    <ligand>
        <name>Mg(2+)</name>
        <dbReference type="ChEBI" id="CHEBI:18420"/>
        <label>2</label>
    </ligand>
</feature>
<evidence type="ECO:0000256" key="8">
    <source>
        <dbReference type="ARBA" id="ARBA00022842"/>
    </source>
</evidence>
<protein>
    <recommendedName>
        <fullName evidence="13 14">Crossover junction endodeoxyribonuclease RuvC</fullName>
        <ecNumber evidence="13 14">3.1.21.10</ecNumber>
    </recommendedName>
    <alternativeName>
        <fullName evidence="13">Holliday junction nuclease RuvC</fullName>
    </alternativeName>
    <alternativeName>
        <fullName evidence="13">Holliday junction resolvase RuvC</fullName>
    </alternativeName>
</protein>
<comment type="function">
    <text evidence="13">The RuvA-RuvB-RuvC complex processes Holliday junction (HJ) DNA during genetic recombination and DNA repair. Endonuclease that resolves HJ intermediates. Cleaves cruciform DNA by making single-stranded nicks across the HJ at symmetrical positions within the homologous arms, yielding a 5'-phosphate and a 3'-hydroxyl group; requires a central core of homology in the junction. The consensus cleavage sequence is 5'-(A/T)TT(C/G)-3'. Cleavage occurs on the 3'-side of the TT dinucleotide at the point of strand exchange. HJ branch migration catalyzed by RuvA-RuvB allows RuvC to scan DNA until it finds its consensus sequence, where it cleaves and resolves the cruciform DNA.</text>
</comment>
<reference evidence="16" key="1">
    <citation type="journal article" date="2014" name="Int. J. Syst. Evol. Microbiol.">
        <title>Complete genome sequence of Corynebacterium casei LMG S-19264T (=DSM 44701T), isolated from a smear-ripened cheese.</title>
        <authorList>
            <consortium name="US DOE Joint Genome Institute (JGI-PGF)"/>
            <person name="Walter F."/>
            <person name="Albersmeier A."/>
            <person name="Kalinowski J."/>
            <person name="Ruckert C."/>
        </authorList>
    </citation>
    <scope>NUCLEOTIDE SEQUENCE</scope>
    <source>
        <strain evidence="16">CGMCC 1.14988</strain>
    </source>
</reference>
<comment type="catalytic activity">
    <reaction evidence="12 13">
        <text>Endonucleolytic cleavage at a junction such as a reciprocal single-stranded crossover between two homologous DNA duplexes (Holliday junction).</text>
        <dbReference type="EC" id="3.1.21.10"/>
    </reaction>
</comment>
<evidence type="ECO:0000256" key="9">
    <source>
        <dbReference type="ARBA" id="ARBA00023125"/>
    </source>
</evidence>
<evidence type="ECO:0000256" key="14">
    <source>
        <dbReference type="NCBIfam" id="TIGR00228"/>
    </source>
</evidence>
<gene>
    <name evidence="13 16" type="primary">ruvC</name>
    <name evidence="16" type="ORF">GCM10011354_23410</name>
</gene>
<dbReference type="Gene3D" id="3.30.420.10">
    <property type="entry name" value="Ribonuclease H-like superfamily/Ribonuclease H"/>
    <property type="match status" value="1"/>
</dbReference>
<keyword evidence="6 13" id="KW-0227">DNA damage</keyword>
<evidence type="ECO:0000256" key="5">
    <source>
        <dbReference type="ARBA" id="ARBA00022759"/>
    </source>
</evidence>
<dbReference type="PROSITE" id="PS01321">
    <property type="entry name" value="RUVC"/>
    <property type="match status" value="1"/>
</dbReference>
<dbReference type="InterPro" id="IPR012337">
    <property type="entry name" value="RNaseH-like_sf"/>
</dbReference>
<dbReference type="EMBL" id="BMHA01000008">
    <property type="protein sequence ID" value="GGI07303.1"/>
    <property type="molecule type" value="Genomic_DNA"/>
</dbReference>
<comment type="similarity">
    <text evidence="1 13">Belongs to the RuvC family.</text>
</comment>
<dbReference type="GO" id="GO:0003677">
    <property type="term" value="F:DNA binding"/>
    <property type="evidence" value="ECO:0007669"/>
    <property type="project" value="UniProtKB-KW"/>
</dbReference>
<feature type="binding site" evidence="13">
    <location>
        <position position="19"/>
    </location>
    <ligand>
        <name>Mg(2+)</name>
        <dbReference type="ChEBI" id="CHEBI:18420"/>
        <label>1</label>
    </ligand>
</feature>
<evidence type="ECO:0000256" key="13">
    <source>
        <dbReference type="HAMAP-Rule" id="MF_00034"/>
    </source>
</evidence>
<dbReference type="NCBIfam" id="TIGR00228">
    <property type="entry name" value="ruvC"/>
    <property type="match status" value="1"/>
</dbReference>
<keyword evidence="7 13" id="KW-0378">Hydrolase</keyword>
<accession>A0A8J3ESF7</accession>
<keyword evidence="4 13" id="KW-0479">Metal-binding</keyword>
<keyword evidence="9 13" id="KW-0238">DNA-binding</keyword>
<dbReference type="GO" id="GO:0000287">
    <property type="term" value="F:magnesium ion binding"/>
    <property type="evidence" value="ECO:0007669"/>
    <property type="project" value="UniProtKB-UniRule"/>
</dbReference>
<feature type="compositionally biased region" description="Low complexity" evidence="15">
    <location>
        <begin position="206"/>
        <end position="225"/>
    </location>
</feature>